<gene>
    <name evidence="2" type="ORF">LCGC14_0722170</name>
</gene>
<feature type="region of interest" description="Disordered" evidence="1">
    <location>
        <begin position="68"/>
        <end position="111"/>
    </location>
</feature>
<evidence type="ECO:0000256" key="1">
    <source>
        <dbReference type="SAM" id="MobiDB-lite"/>
    </source>
</evidence>
<comment type="caution">
    <text evidence="2">The sequence shown here is derived from an EMBL/GenBank/DDBJ whole genome shotgun (WGS) entry which is preliminary data.</text>
</comment>
<name>A0A0F9SXH0_9ZZZZ</name>
<feature type="compositionally biased region" description="Basic and acidic residues" evidence="1">
    <location>
        <begin position="74"/>
        <end position="87"/>
    </location>
</feature>
<organism evidence="2">
    <name type="scientific">marine sediment metagenome</name>
    <dbReference type="NCBI Taxonomy" id="412755"/>
    <lineage>
        <taxon>unclassified sequences</taxon>
        <taxon>metagenomes</taxon>
        <taxon>ecological metagenomes</taxon>
    </lineage>
</organism>
<dbReference type="EMBL" id="LAZR01001641">
    <property type="protein sequence ID" value="KKN41561.1"/>
    <property type="molecule type" value="Genomic_DNA"/>
</dbReference>
<proteinExistence type="predicted"/>
<protein>
    <submittedName>
        <fullName evidence="2">Uncharacterized protein</fullName>
    </submittedName>
</protein>
<evidence type="ECO:0000313" key="2">
    <source>
        <dbReference type="EMBL" id="KKN41561.1"/>
    </source>
</evidence>
<dbReference type="AlphaFoldDB" id="A0A0F9SXH0"/>
<accession>A0A0F9SXH0</accession>
<sequence>MGWKNNLEHISWAVQRIEKLLRVLQGQTAVNSKRIEAMKVLLDQQIKNQSRAADRMGDRLIEMAMVNQGGSREAASHRRTLDEKPVEEADLWQDNPETQWPPPNCDAIIMP</sequence>
<reference evidence="2" key="1">
    <citation type="journal article" date="2015" name="Nature">
        <title>Complex archaea that bridge the gap between prokaryotes and eukaryotes.</title>
        <authorList>
            <person name="Spang A."/>
            <person name="Saw J.H."/>
            <person name="Jorgensen S.L."/>
            <person name="Zaremba-Niedzwiedzka K."/>
            <person name="Martijn J."/>
            <person name="Lind A.E."/>
            <person name="van Eijk R."/>
            <person name="Schleper C."/>
            <person name="Guy L."/>
            <person name="Ettema T.J."/>
        </authorList>
    </citation>
    <scope>NUCLEOTIDE SEQUENCE</scope>
</reference>